<protein>
    <submittedName>
        <fullName evidence="2">Uncharacterized protein</fullName>
    </submittedName>
</protein>
<reference evidence="2" key="1">
    <citation type="journal article" date="2020" name="Cell">
        <title>Large-Scale Comparative Analyses of Tick Genomes Elucidate Their Genetic Diversity and Vector Capacities.</title>
        <authorList>
            <consortium name="Tick Genome and Microbiome Consortium (TIGMIC)"/>
            <person name="Jia N."/>
            <person name="Wang J."/>
            <person name="Shi W."/>
            <person name="Du L."/>
            <person name="Sun Y."/>
            <person name="Zhan W."/>
            <person name="Jiang J.F."/>
            <person name="Wang Q."/>
            <person name="Zhang B."/>
            <person name="Ji P."/>
            <person name="Bell-Sakyi L."/>
            <person name="Cui X.M."/>
            <person name="Yuan T.T."/>
            <person name="Jiang B.G."/>
            <person name="Yang W.F."/>
            <person name="Lam T.T."/>
            <person name="Chang Q.C."/>
            <person name="Ding S.J."/>
            <person name="Wang X.J."/>
            <person name="Zhu J.G."/>
            <person name="Ruan X.D."/>
            <person name="Zhao L."/>
            <person name="Wei J.T."/>
            <person name="Ye R.Z."/>
            <person name="Que T.C."/>
            <person name="Du C.H."/>
            <person name="Zhou Y.H."/>
            <person name="Cheng J.X."/>
            <person name="Dai P.F."/>
            <person name="Guo W.B."/>
            <person name="Han X.H."/>
            <person name="Huang E.J."/>
            <person name="Li L.F."/>
            <person name="Wei W."/>
            <person name="Gao Y.C."/>
            <person name="Liu J.Z."/>
            <person name="Shao H.Z."/>
            <person name="Wang X."/>
            <person name="Wang C.C."/>
            <person name="Yang T.C."/>
            <person name="Huo Q.B."/>
            <person name="Li W."/>
            <person name="Chen H.Y."/>
            <person name="Chen S.E."/>
            <person name="Zhou L.G."/>
            <person name="Ni X.B."/>
            <person name="Tian J.H."/>
            <person name="Sheng Y."/>
            <person name="Liu T."/>
            <person name="Pan Y.S."/>
            <person name="Xia L.Y."/>
            <person name="Li J."/>
            <person name="Zhao F."/>
            <person name="Cao W.C."/>
        </authorList>
    </citation>
    <scope>NUCLEOTIDE SEQUENCE</scope>
    <source>
        <strain evidence="2">Rmic-2018</strain>
    </source>
</reference>
<gene>
    <name evidence="2" type="ORF">HPB51_028442</name>
</gene>
<reference evidence="2" key="2">
    <citation type="submission" date="2021-09" db="EMBL/GenBank/DDBJ databases">
        <authorList>
            <person name="Jia N."/>
            <person name="Wang J."/>
            <person name="Shi W."/>
            <person name="Du L."/>
            <person name="Sun Y."/>
            <person name="Zhan W."/>
            <person name="Jiang J."/>
            <person name="Wang Q."/>
            <person name="Zhang B."/>
            <person name="Ji P."/>
            <person name="Sakyi L.B."/>
            <person name="Cui X."/>
            <person name="Yuan T."/>
            <person name="Jiang B."/>
            <person name="Yang W."/>
            <person name="Lam T.T.-Y."/>
            <person name="Chang Q."/>
            <person name="Ding S."/>
            <person name="Wang X."/>
            <person name="Zhu J."/>
            <person name="Ruan X."/>
            <person name="Zhao L."/>
            <person name="Wei J."/>
            <person name="Que T."/>
            <person name="Du C."/>
            <person name="Cheng J."/>
            <person name="Dai P."/>
            <person name="Han X."/>
            <person name="Huang E."/>
            <person name="Gao Y."/>
            <person name="Liu J."/>
            <person name="Shao H."/>
            <person name="Ye R."/>
            <person name="Li L."/>
            <person name="Wei W."/>
            <person name="Wang X."/>
            <person name="Wang C."/>
            <person name="Huo Q."/>
            <person name="Li W."/>
            <person name="Guo W."/>
            <person name="Chen H."/>
            <person name="Chen S."/>
            <person name="Zhou L."/>
            <person name="Zhou L."/>
            <person name="Ni X."/>
            <person name="Tian J."/>
            <person name="Zhou Y."/>
            <person name="Sheng Y."/>
            <person name="Liu T."/>
            <person name="Pan Y."/>
            <person name="Xia L."/>
            <person name="Li J."/>
            <person name="Zhao F."/>
            <person name="Cao W."/>
        </authorList>
    </citation>
    <scope>NUCLEOTIDE SEQUENCE</scope>
    <source>
        <strain evidence="2">Rmic-2018</strain>
        <tissue evidence="2">Larvae</tissue>
    </source>
</reference>
<sequence>MNDKNLSPQDSYGEIEVNSVGVGECQDGPTKTEVGWHIVSTFQQRKIHNKKQTNKPEAALCNPSSSSQPNQRCKVKRRHHTRRLWPLTSVSKDDIKIVLRPHRGLDVRDVLFTTVRDAHHSGGGSFDGGNFMLRVYPGSNINILPTPHEHVAKEMLEITHRNIEGQVR</sequence>
<name>A0A9J6CWV8_RHIMP</name>
<feature type="region of interest" description="Disordered" evidence="1">
    <location>
        <begin position="47"/>
        <end position="74"/>
    </location>
</feature>
<dbReference type="AlphaFoldDB" id="A0A9J6CWV8"/>
<organism evidence="2 3">
    <name type="scientific">Rhipicephalus microplus</name>
    <name type="common">Cattle tick</name>
    <name type="synonym">Boophilus microplus</name>
    <dbReference type="NCBI Taxonomy" id="6941"/>
    <lineage>
        <taxon>Eukaryota</taxon>
        <taxon>Metazoa</taxon>
        <taxon>Ecdysozoa</taxon>
        <taxon>Arthropoda</taxon>
        <taxon>Chelicerata</taxon>
        <taxon>Arachnida</taxon>
        <taxon>Acari</taxon>
        <taxon>Parasitiformes</taxon>
        <taxon>Ixodida</taxon>
        <taxon>Ixodoidea</taxon>
        <taxon>Ixodidae</taxon>
        <taxon>Rhipicephalinae</taxon>
        <taxon>Rhipicephalus</taxon>
        <taxon>Boophilus</taxon>
    </lineage>
</organism>
<dbReference type="EMBL" id="JABSTU010005167">
    <property type="protein sequence ID" value="KAH7948627.1"/>
    <property type="molecule type" value="Genomic_DNA"/>
</dbReference>
<accession>A0A9J6CWV8</accession>
<keyword evidence="3" id="KW-1185">Reference proteome</keyword>
<proteinExistence type="predicted"/>
<feature type="compositionally biased region" description="Polar residues" evidence="1">
    <location>
        <begin position="62"/>
        <end position="71"/>
    </location>
</feature>
<evidence type="ECO:0000313" key="3">
    <source>
        <dbReference type="Proteomes" id="UP000821866"/>
    </source>
</evidence>
<evidence type="ECO:0000256" key="1">
    <source>
        <dbReference type="SAM" id="MobiDB-lite"/>
    </source>
</evidence>
<comment type="caution">
    <text evidence="2">The sequence shown here is derived from an EMBL/GenBank/DDBJ whole genome shotgun (WGS) entry which is preliminary data.</text>
</comment>
<dbReference type="Proteomes" id="UP000821866">
    <property type="component" value="Unassembled WGS sequence"/>
</dbReference>
<evidence type="ECO:0000313" key="2">
    <source>
        <dbReference type="EMBL" id="KAH7948627.1"/>
    </source>
</evidence>